<gene>
    <name evidence="1" type="ORF">QC761_203338</name>
</gene>
<dbReference type="EMBL" id="JAFFGZ010000004">
    <property type="protein sequence ID" value="KAK4645645.1"/>
    <property type="molecule type" value="Genomic_DNA"/>
</dbReference>
<name>A0ABR0FNX7_9PEZI</name>
<protein>
    <submittedName>
        <fullName evidence="1">Uncharacterized protein</fullName>
    </submittedName>
</protein>
<evidence type="ECO:0000313" key="2">
    <source>
        <dbReference type="Proteomes" id="UP001322138"/>
    </source>
</evidence>
<reference evidence="1 2" key="1">
    <citation type="journal article" date="2023" name="bioRxiv">
        <title>High-quality genome assemblies of four members of thePodospora anserinaspecies complex.</title>
        <authorList>
            <person name="Ament-Velasquez S.L."/>
            <person name="Vogan A.A."/>
            <person name="Wallerman O."/>
            <person name="Hartmann F."/>
            <person name="Gautier V."/>
            <person name="Silar P."/>
            <person name="Giraud T."/>
            <person name="Johannesson H."/>
        </authorList>
    </citation>
    <scope>NUCLEOTIDE SEQUENCE [LARGE SCALE GENOMIC DNA]</scope>
    <source>
        <strain evidence="1 2">CBS 112042</strain>
    </source>
</reference>
<dbReference type="RefSeq" id="XP_062734621.1">
    <property type="nucleotide sequence ID" value="XM_062876061.1"/>
</dbReference>
<comment type="caution">
    <text evidence="1">The sequence shown here is derived from an EMBL/GenBank/DDBJ whole genome shotgun (WGS) entry which is preliminary data.</text>
</comment>
<dbReference type="Proteomes" id="UP001322138">
    <property type="component" value="Unassembled WGS sequence"/>
</dbReference>
<proteinExistence type="predicted"/>
<dbReference type="GeneID" id="87895543"/>
<accession>A0ABR0FNX7</accession>
<organism evidence="1 2">
    <name type="scientific">Podospora bellae-mahoneyi</name>
    <dbReference type="NCBI Taxonomy" id="2093777"/>
    <lineage>
        <taxon>Eukaryota</taxon>
        <taxon>Fungi</taxon>
        <taxon>Dikarya</taxon>
        <taxon>Ascomycota</taxon>
        <taxon>Pezizomycotina</taxon>
        <taxon>Sordariomycetes</taxon>
        <taxon>Sordariomycetidae</taxon>
        <taxon>Sordariales</taxon>
        <taxon>Podosporaceae</taxon>
        <taxon>Podospora</taxon>
    </lineage>
</organism>
<keyword evidence="2" id="KW-1185">Reference proteome</keyword>
<sequence>MAPYLTITNRPPAITHLHMFTPIWSTLSEKLAEFDSKAPTEKAKNIPDILESANTALAQITSTSSLSLHGNFAALETIRMILTALFCALVWCRAGANPEASTLVQHMHGCTGAEALNKVFMGLVLWQMNRLIFKDGGAWLEDLGVLAAEEEVGLVWGEVRRVWQSMIARKRVILFEKEQREAEMREFRRIKEGGRRGKVEGVVGE</sequence>
<evidence type="ECO:0000313" key="1">
    <source>
        <dbReference type="EMBL" id="KAK4645645.1"/>
    </source>
</evidence>